<sequence length="149" mass="16312">MYRGGRPNPLARAVNRLTAWQFSRGAGPDRLVTLEVSGRRTGRAVSFPLVAADLDGERYLVAMLGEDTNWVRNLRAADGRATLVHGGREPVRLVEVEPAGRAPVLRRYLAVAPGGRAHIPVDRHAPLADFEAVAARYPVFRITPDARPD</sequence>
<proteinExistence type="predicted"/>
<evidence type="ECO:0000313" key="2">
    <source>
        <dbReference type="Proteomes" id="UP000715441"/>
    </source>
</evidence>
<dbReference type="Proteomes" id="UP000715441">
    <property type="component" value="Unassembled WGS sequence"/>
</dbReference>
<comment type="caution">
    <text evidence="1">The sequence shown here is derived from an EMBL/GenBank/DDBJ whole genome shotgun (WGS) entry which is preliminary data.</text>
</comment>
<evidence type="ECO:0000313" key="1">
    <source>
        <dbReference type="EMBL" id="NKQ58306.1"/>
    </source>
</evidence>
<organism evidence="1 2">
    <name type="scientific">Amycolatopsis acididurans</name>
    <dbReference type="NCBI Taxonomy" id="2724524"/>
    <lineage>
        <taxon>Bacteria</taxon>
        <taxon>Bacillati</taxon>
        <taxon>Actinomycetota</taxon>
        <taxon>Actinomycetes</taxon>
        <taxon>Pseudonocardiales</taxon>
        <taxon>Pseudonocardiaceae</taxon>
        <taxon>Amycolatopsis</taxon>
    </lineage>
</organism>
<gene>
    <name evidence="1" type="ORF">HFP15_36190</name>
</gene>
<reference evidence="1 2" key="1">
    <citation type="submission" date="2020-04" db="EMBL/GenBank/DDBJ databases">
        <title>Novel species.</title>
        <authorList>
            <person name="Teo W.F.A."/>
            <person name="Lipun K."/>
            <person name="Srisuk N."/>
            <person name="Duangmal K."/>
        </authorList>
    </citation>
    <scope>NUCLEOTIDE SEQUENCE [LARGE SCALE GENOMIC DNA]</scope>
    <source>
        <strain evidence="1 2">K13G38</strain>
    </source>
</reference>
<name>A0ABX1JI78_9PSEU</name>
<dbReference type="Pfam" id="PF04075">
    <property type="entry name" value="F420H2_quin_red"/>
    <property type="match status" value="1"/>
</dbReference>
<dbReference type="InterPro" id="IPR012349">
    <property type="entry name" value="Split_barrel_FMN-bd"/>
</dbReference>
<dbReference type="EMBL" id="JAAXLS010000053">
    <property type="protein sequence ID" value="NKQ58306.1"/>
    <property type="molecule type" value="Genomic_DNA"/>
</dbReference>
<dbReference type="Gene3D" id="2.30.110.10">
    <property type="entry name" value="Electron Transport, Fmn-binding Protein, Chain A"/>
    <property type="match status" value="1"/>
</dbReference>
<accession>A0ABX1JI78</accession>
<protein>
    <submittedName>
        <fullName evidence="1">Nitroreductase family deazaflavin-dependent oxidoreductase</fullName>
    </submittedName>
</protein>
<keyword evidence="2" id="KW-1185">Reference proteome</keyword>
<dbReference type="InterPro" id="IPR004378">
    <property type="entry name" value="F420H2_quin_Rdtase"/>
</dbReference>